<organism evidence="2 3">
    <name type="scientific">Alicyclobacillus fastidiosus</name>
    <dbReference type="NCBI Taxonomy" id="392011"/>
    <lineage>
        <taxon>Bacteria</taxon>
        <taxon>Bacillati</taxon>
        <taxon>Bacillota</taxon>
        <taxon>Bacilli</taxon>
        <taxon>Bacillales</taxon>
        <taxon>Alicyclobacillaceae</taxon>
        <taxon>Alicyclobacillus</taxon>
    </lineage>
</organism>
<keyword evidence="1" id="KW-1133">Transmembrane helix</keyword>
<feature type="transmembrane region" description="Helical" evidence="1">
    <location>
        <begin position="63"/>
        <end position="81"/>
    </location>
</feature>
<dbReference type="Proteomes" id="UP001579974">
    <property type="component" value="Unassembled WGS sequence"/>
</dbReference>
<sequence>MTSVIASNIIFAILGAILAESGLAFLGLESVNSVSWGTMLYWSQAGGALLNGAWYWFVPPGLGIALVGLSLVLMNFSIDQLTNPRLRQERGGKRRGRKNARLGA</sequence>
<accession>A0ABV5APJ8</accession>
<dbReference type="PANTHER" id="PTHR42729:SF1">
    <property type="entry name" value="OLIGO_DIPEPTIDE TRANSPORT, PERMEASE PROTEIN (DPPC-2)"/>
    <property type="match status" value="1"/>
</dbReference>
<evidence type="ECO:0000256" key="1">
    <source>
        <dbReference type="SAM" id="Phobius"/>
    </source>
</evidence>
<feature type="non-terminal residue" evidence="2">
    <location>
        <position position="1"/>
    </location>
</feature>
<keyword evidence="3" id="KW-1185">Reference proteome</keyword>
<keyword evidence="1" id="KW-0812">Transmembrane</keyword>
<feature type="transmembrane region" description="Helical" evidence="1">
    <location>
        <begin position="6"/>
        <end position="28"/>
    </location>
</feature>
<dbReference type="PANTHER" id="PTHR42729">
    <property type="entry name" value="OLIGO/DIPEPTIDE TRANSPORT, PERMEASE PROTEIN (DPPC-2)"/>
    <property type="match status" value="1"/>
</dbReference>
<proteinExistence type="predicted"/>
<evidence type="ECO:0000313" key="3">
    <source>
        <dbReference type="Proteomes" id="UP001579974"/>
    </source>
</evidence>
<comment type="caution">
    <text evidence="2">The sequence shown here is derived from an EMBL/GenBank/DDBJ whole genome shotgun (WGS) entry which is preliminary data.</text>
</comment>
<keyword evidence="1" id="KW-0472">Membrane</keyword>
<gene>
    <name evidence="2" type="ORF">KKP3000_003918</name>
</gene>
<protein>
    <submittedName>
        <fullName evidence="2">ABC transporter permease</fullName>
    </submittedName>
</protein>
<dbReference type="EMBL" id="JBDXSU010000068">
    <property type="protein sequence ID" value="MFB5193277.1"/>
    <property type="molecule type" value="Genomic_DNA"/>
</dbReference>
<evidence type="ECO:0000313" key="2">
    <source>
        <dbReference type="EMBL" id="MFB5193277.1"/>
    </source>
</evidence>
<name>A0ABV5APJ8_9BACL</name>
<reference evidence="2 3" key="1">
    <citation type="journal article" date="2024" name="Int. J. Mol. Sci.">
        <title>Exploration of Alicyclobacillus spp. Genome in Search of Antibiotic Resistance.</title>
        <authorList>
            <person name="Bucka-Kolendo J."/>
            <person name="Kiousi D.E."/>
            <person name="Dekowska A."/>
            <person name="Mikolajczuk-Szczyrba A."/>
            <person name="Karadedos D.M."/>
            <person name="Michael P."/>
            <person name="Galanis A."/>
            <person name="Sokolowska B."/>
        </authorList>
    </citation>
    <scope>NUCLEOTIDE SEQUENCE [LARGE SCALE GENOMIC DNA]</scope>
    <source>
        <strain evidence="2 3">KKP 3000</strain>
    </source>
</reference>